<sequence length="95" mass="10878">MDTYMYVSFVRLPTSGGREPTKKLFDKSSVFDRVDRLNISFGNVPENLLFEKSASVISWRFPRPVGRAPLNLLLPAERTSSRVKFPREDGMDPEN</sequence>
<reference evidence="2" key="1">
    <citation type="journal article" date="2013" name="Nature">
        <title>Draft genome of the wheat A-genome progenitor Triticum urartu.</title>
        <authorList>
            <person name="Ling H.Q."/>
            <person name="Zhao S."/>
            <person name="Liu D."/>
            <person name="Wang J."/>
            <person name="Sun H."/>
            <person name="Zhang C."/>
            <person name="Fan H."/>
            <person name="Li D."/>
            <person name="Dong L."/>
            <person name="Tao Y."/>
            <person name="Gao C."/>
            <person name="Wu H."/>
            <person name="Li Y."/>
            <person name="Cui Y."/>
            <person name="Guo X."/>
            <person name="Zheng S."/>
            <person name="Wang B."/>
            <person name="Yu K."/>
            <person name="Liang Q."/>
            <person name="Yang W."/>
            <person name="Lou X."/>
            <person name="Chen J."/>
            <person name="Feng M."/>
            <person name="Jian J."/>
            <person name="Zhang X."/>
            <person name="Luo G."/>
            <person name="Jiang Y."/>
            <person name="Liu J."/>
            <person name="Wang Z."/>
            <person name="Sha Y."/>
            <person name="Zhang B."/>
            <person name="Wu H."/>
            <person name="Tang D."/>
            <person name="Shen Q."/>
            <person name="Xue P."/>
            <person name="Zou S."/>
            <person name="Wang X."/>
            <person name="Liu X."/>
            <person name="Wang F."/>
            <person name="Yang Y."/>
            <person name="An X."/>
            <person name="Dong Z."/>
            <person name="Zhang K."/>
            <person name="Zhang X."/>
            <person name="Luo M.C."/>
            <person name="Dvorak J."/>
            <person name="Tong Y."/>
            <person name="Wang J."/>
            <person name="Yang H."/>
            <person name="Li Z."/>
            <person name="Wang D."/>
            <person name="Zhang A."/>
            <person name="Wang J."/>
        </authorList>
    </citation>
    <scope>NUCLEOTIDE SEQUENCE</scope>
    <source>
        <strain evidence="2">cv. G1812</strain>
    </source>
</reference>
<dbReference type="Gramene" id="TuG1812G0700005921.01.T01">
    <property type="protein sequence ID" value="TuG1812G0700005921.01.T01.cds467041"/>
    <property type="gene ID" value="TuG1812G0700005921.01"/>
</dbReference>
<organism evidence="1 2">
    <name type="scientific">Triticum urartu</name>
    <name type="common">Red wild einkorn</name>
    <name type="synonym">Crithodium urartu</name>
    <dbReference type="NCBI Taxonomy" id="4572"/>
    <lineage>
        <taxon>Eukaryota</taxon>
        <taxon>Viridiplantae</taxon>
        <taxon>Streptophyta</taxon>
        <taxon>Embryophyta</taxon>
        <taxon>Tracheophyta</taxon>
        <taxon>Spermatophyta</taxon>
        <taxon>Magnoliopsida</taxon>
        <taxon>Liliopsida</taxon>
        <taxon>Poales</taxon>
        <taxon>Poaceae</taxon>
        <taxon>BOP clade</taxon>
        <taxon>Pooideae</taxon>
        <taxon>Triticodae</taxon>
        <taxon>Triticeae</taxon>
        <taxon>Triticinae</taxon>
        <taxon>Triticum</taxon>
    </lineage>
</organism>
<reference evidence="1" key="3">
    <citation type="submission" date="2022-06" db="UniProtKB">
        <authorList>
            <consortium name="EnsemblPlants"/>
        </authorList>
    </citation>
    <scope>IDENTIFICATION</scope>
</reference>
<accession>A0A8R7VCI8</accession>
<reference evidence="1" key="2">
    <citation type="submission" date="2018-03" db="EMBL/GenBank/DDBJ databases">
        <title>The Triticum urartu genome reveals the dynamic nature of wheat genome evolution.</title>
        <authorList>
            <person name="Ling H."/>
            <person name="Ma B."/>
            <person name="Shi X."/>
            <person name="Liu H."/>
            <person name="Dong L."/>
            <person name="Sun H."/>
            <person name="Cao Y."/>
            <person name="Gao Q."/>
            <person name="Zheng S."/>
            <person name="Li Y."/>
            <person name="Yu Y."/>
            <person name="Du H."/>
            <person name="Qi M."/>
            <person name="Li Y."/>
            <person name="Yu H."/>
            <person name="Cui Y."/>
            <person name="Wang N."/>
            <person name="Chen C."/>
            <person name="Wu H."/>
            <person name="Zhao Y."/>
            <person name="Zhang J."/>
            <person name="Li Y."/>
            <person name="Zhou W."/>
            <person name="Zhang B."/>
            <person name="Hu W."/>
            <person name="Eijk M."/>
            <person name="Tang J."/>
            <person name="Witsenboer H."/>
            <person name="Zhao S."/>
            <person name="Li Z."/>
            <person name="Zhang A."/>
            <person name="Wang D."/>
            <person name="Liang C."/>
        </authorList>
    </citation>
    <scope>NUCLEOTIDE SEQUENCE [LARGE SCALE GENOMIC DNA]</scope>
    <source>
        <strain evidence="1">cv. G1812</strain>
    </source>
</reference>
<evidence type="ECO:0000313" key="2">
    <source>
        <dbReference type="Proteomes" id="UP000015106"/>
    </source>
</evidence>
<protein>
    <submittedName>
        <fullName evidence="1">Uncharacterized protein</fullName>
    </submittedName>
</protein>
<proteinExistence type="predicted"/>
<dbReference type="EnsemblPlants" id="TuG1812G0700005921.01.T01">
    <property type="protein sequence ID" value="TuG1812G0700005921.01.T01.cds467041"/>
    <property type="gene ID" value="TuG1812G0700005921.01"/>
</dbReference>
<dbReference type="EnsemblPlants" id="TuG1812G0700005921.01.T02">
    <property type="protein sequence ID" value="TuG1812G0700005921.01.T02.cds467043"/>
    <property type="gene ID" value="TuG1812G0700005921.01"/>
</dbReference>
<name>A0A8R7VCI8_TRIUA</name>
<keyword evidence="2" id="KW-1185">Reference proteome</keyword>
<dbReference type="AlphaFoldDB" id="A0A8R7VCI8"/>
<dbReference type="Proteomes" id="UP000015106">
    <property type="component" value="Chromosome 7"/>
</dbReference>
<dbReference type="Gramene" id="TuG1812G0700005921.01.T02">
    <property type="protein sequence ID" value="TuG1812G0700005921.01.T02.cds467043"/>
    <property type="gene ID" value="TuG1812G0700005921.01"/>
</dbReference>
<evidence type="ECO:0000313" key="1">
    <source>
        <dbReference type="EnsemblPlants" id="TuG1812G0700005921.01.T01.cds467041"/>
    </source>
</evidence>